<dbReference type="GO" id="GO:0005524">
    <property type="term" value="F:ATP binding"/>
    <property type="evidence" value="ECO:0007669"/>
    <property type="project" value="UniProtKB-KW"/>
</dbReference>
<accession>A0A8T5UYA1</accession>
<gene>
    <name evidence="8" type="ORF">K8N75_06560</name>
</gene>
<comment type="catalytic activity">
    <reaction evidence="4">
        <text>ATP + H2O = ADP + phosphate + H(+)</text>
        <dbReference type="Rhea" id="RHEA:13065"/>
        <dbReference type="ChEBI" id="CHEBI:15377"/>
        <dbReference type="ChEBI" id="CHEBI:15378"/>
        <dbReference type="ChEBI" id="CHEBI:30616"/>
        <dbReference type="ChEBI" id="CHEBI:43474"/>
        <dbReference type="ChEBI" id="CHEBI:456216"/>
        <dbReference type="EC" id="5.6.2.4"/>
    </reaction>
</comment>
<keyword evidence="8" id="KW-0547">Nucleotide-binding</keyword>
<feature type="coiled-coil region" evidence="5">
    <location>
        <begin position="487"/>
        <end position="514"/>
    </location>
</feature>
<evidence type="ECO:0000256" key="4">
    <source>
        <dbReference type="ARBA" id="ARBA00048988"/>
    </source>
</evidence>
<dbReference type="RefSeq" id="WP_223791293.1">
    <property type="nucleotide sequence ID" value="NZ_JAIOUQ010000007.1"/>
</dbReference>
<dbReference type="AlphaFoldDB" id="A0A8T5UYA1"/>
<evidence type="ECO:0000313" key="8">
    <source>
        <dbReference type="EMBL" id="MBZ2165699.1"/>
    </source>
</evidence>
<protein>
    <submittedName>
        <fullName evidence="8">ATP-binding protein</fullName>
    </submittedName>
</protein>
<proteinExistence type="inferred from homology"/>
<dbReference type="SUPFAM" id="SSF52540">
    <property type="entry name" value="P-loop containing nucleoside triphosphate hydrolases"/>
    <property type="match status" value="1"/>
</dbReference>
<sequence length="515" mass="57081">MNDDTDGVIGRCIGETSLVDVSFISKEMPKVGEYVSLEYDGKNVLGMIEALVRGSVSINNEIYDPKTIEKIRMIEGDDHYIRGKVRILGDIDNDLRIPRTPAPPGTEIKAADSAVLSEIFQVGNYGLKLGNLITQDQVSVEIDINKMVSRHLAVLAMTGAGKSNTVSVLVDGLLKVNGSVLIFDMHSEYVNTEFGEGRVNIIKPLINPIYMSFGEIKKLSNIPSNAYVQERYFRKAYRLAQKDLSKGSVYGKDFIGLIINRLESWLLEESDESEGKSSNASDRKSITDVLNKVEHMQDKYGNILSLEASDVIDNLKVGKANILDLGSVDEFASDVVVSHILRTVLKSRKEFLRTGTGLGFPIFLILEEAHILAPQNRTTESKLWISRIAREGRKFSVGLCMVSQSPKSLDSDALSQANNMIILRLVEPTDQNHVQRASENLSDDLIAQLPSLNIGEAIVLGLMTKIPTLVKIDEFKGKITGGDLNIVEEWSKSAKKEKKTLKQQKQEYEELGGDY</sequence>
<feature type="domain" description="Helicase HerA barrel" evidence="7">
    <location>
        <begin position="9"/>
        <end position="93"/>
    </location>
</feature>
<evidence type="ECO:0000259" key="7">
    <source>
        <dbReference type="Pfam" id="PF09378"/>
    </source>
</evidence>
<comment type="catalytic activity">
    <reaction evidence="3">
        <text>ATP + H2O = ADP + phosphate + H(+)</text>
        <dbReference type="Rhea" id="RHEA:13065"/>
        <dbReference type="ChEBI" id="CHEBI:15377"/>
        <dbReference type="ChEBI" id="CHEBI:15378"/>
        <dbReference type="ChEBI" id="CHEBI:30616"/>
        <dbReference type="ChEBI" id="CHEBI:43474"/>
        <dbReference type="ChEBI" id="CHEBI:456216"/>
        <dbReference type="EC" id="5.6.2.3"/>
    </reaction>
</comment>
<evidence type="ECO:0000259" key="6">
    <source>
        <dbReference type="Pfam" id="PF01935"/>
    </source>
</evidence>
<evidence type="ECO:0000256" key="3">
    <source>
        <dbReference type="ARBA" id="ARBA00048954"/>
    </source>
</evidence>
<dbReference type="InterPro" id="IPR018538">
    <property type="entry name" value="HerA_barrel_dom"/>
</dbReference>
<dbReference type="InterPro" id="IPR002789">
    <property type="entry name" value="HerA_central"/>
</dbReference>
<evidence type="ECO:0000256" key="1">
    <source>
        <dbReference type="ARBA" id="ARBA00007816"/>
    </source>
</evidence>
<reference evidence="9" key="1">
    <citation type="journal article" date="2022" name="Microbiol. Resour. Announc.">
        <title>Draft Genome Sequence of a Methanogenic Archaeon from West Spitsbergen Permafrost.</title>
        <authorList>
            <person name="Trubitsyn V."/>
            <person name="Rivkina E."/>
            <person name="Shcherbakova V."/>
        </authorList>
    </citation>
    <scope>NUCLEOTIDE SEQUENCE [LARGE SCALE GENOMIC DNA]</scope>
    <source>
        <strain evidence="9">VT</strain>
    </source>
</reference>
<keyword evidence="8" id="KW-0067">ATP-binding</keyword>
<dbReference type="InterPro" id="IPR027417">
    <property type="entry name" value="P-loop_NTPase"/>
</dbReference>
<comment type="similarity">
    <text evidence="1">Belongs to the HerA family.</text>
</comment>
<dbReference type="GO" id="GO:0043138">
    <property type="term" value="F:3'-5' DNA helicase activity"/>
    <property type="evidence" value="ECO:0007669"/>
    <property type="project" value="UniProtKB-EC"/>
</dbReference>
<keyword evidence="5" id="KW-0175">Coiled coil</keyword>
<name>A0A8T5UYA1_9EURY</name>
<evidence type="ECO:0000256" key="5">
    <source>
        <dbReference type="SAM" id="Coils"/>
    </source>
</evidence>
<dbReference type="InterPro" id="IPR008571">
    <property type="entry name" value="HerA-like"/>
</dbReference>
<dbReference type="Proteomes" id="UP000825933">
    <property type="component" value="Unassembled WGS sequence"/>
</dbReference>
<dbReference type="Pfam" id="PF01935">
    <property type="entry name" value="DUF87"/>
    <property type="match status" value="1"/>
</dbReference>
<organism evidence="8 9">
    <name type="scientific">Methanobacterium spitsbergense</name>
    <dbReference type="NCBI Taxonomy" id="2874285"/>
    <lineage>
        <taxon>Archaea</taxon>
        <taxon>Methanobacteriati</taxon>
        <taxon>Methanobacteriota</taxon>
        <taxon>Methanomada group</taxon>
        <taxon>Methanobacteria</taxon>
        <taxon>Methanobacteriales</taxon>
        <taxon>Methanobacteriaceae</taxon>
        <taxon>Methanobacterium</taxon>
    </lineage>
</organism>
<dbReference type="Gene3D" id="3.40.50.300">
    <property type="entry name" value="P-loop containing nucleotide triphosphate hydrolases"/>
    <property type="match status" value="2"/>
</dbReference>
<feature type="domain" description="Helicase HerA central" evidence="6">
    <location>
        <begin position="128"/>
        <end position="344"/>
    </location>
</feature>
<keyword evidence="9" id="KW-1185">Reference proteome</keyword>
<comment type="catalytic activity">
    <reaction evidence="2">
        <text>Couples ATP hydrolysis with the unwinding of duplex DNA by translocating in the 3'-5' direction.</text>
        <dbReference type="EC" id="5.6.2.4"/>
    </reaction>
</comment>
<dbReference type="GO" id="GO:0043139">
    <property type="term" value="F:5'-3' DNA helicase activity"/>
    <property type="evidence" value="ECO:0007669"/>
    <property type="project" value="UniProtKB-EC"/>
</dbReference>
<dbReference type="Pfam" id="PF09378">
    <property type="entry name" value="HAS-barrel"/>
    <property type="match status" value="1"/>
</dbReference>
<evidence type="ECO:0000256" key="2">
    <source>
        <dbReference type="ARBA" id="ARBA00034617"/>
    </source>
</evidence>
<dbReference type="EMBL" id="JAIOUQ010000007">
    <property type="protein sequence ID" value="MBZ2165699.1"/>
    <property type="molecule type" value="Genomic_DNA"/>
</dbReference>
<dbReference type="PANTHER" id="PTHR42957:SF1">
    <property type="entry name" value="HELICASE MJ1565-RELATED"/>
    <property type="match status" value="1"/>
</dbReference>
<dbReference type="PANTHER" id="PTHR42957">
    <property type="entry name" value="HELICASE MJ1565-RELATED"/>
    <property type="match status" value="1"/>
</dbReference>
<comment type="caution">
    <text evidence="8">The sequence shown here is derived from an EMBL/GenBank/DDBJ whole genome shotgun (WGS) entry which is preliminary data.</text>
</comment>
<evidence type="ECO:0000313" key="9">
    <source>
        <dbReference type="Proteomes" id="UP000825933"/>
    </source>
</evidence>